<comment type="caution">
    <text evidence="2">The sequence shown here is derived from an EMBL/GenBank/DDBJ whole genome shotgun (WGS) entry which is preliminary data.</text>
</comment>
<name>A0AAV8Y873_9CUCU</name>
<organism evidence="2 3">
    <name type="scientific">Rhamnusium bicolor</name>
    <dbReference type="NCBI Taxonomy" id="1586634"/>
    <lineage>
        <taxon>Eukaryota</taxon>
        <taxon>Metazoa</taxon>
        <taxon>Ecdysozoa</taxon>
        <taxon>Arthropoda</taxon>
        <taxon>Hexapoda</taxon>
        <taxon>Insecta</taxon>
        <taxon>Pterygota</taxon>
        <taxon>Neoptera</taxon>
        <taxon>Endopterygota</taxon>
        <taxon>Coleoptera</taxon>
        <taxon>Polyphaga</taxon>
        <taxon>Cucujiformia</taxon>
        <taxon>Chrysomeloidea</taxon>
        <taxon>Cerambycidae</taxon>
        <taxon>Lepturinae</taxon>
        <taxon>Rhagiini</taxon>
        <taxon>Rhamnusium</taxon>
    </lineage>
</organism>
<evidence type="ECO:0000313" key="2">
    <source>
        <dbReference type="EMBL" id="KAJ8947339.1"/>
    </source>
</evidence>
<reference evidence="2" key="1">
    <citation type="journal article" date="2023" name="Insect Mol. Biol.">
        <title>Genome sequencing provides insights into the evolution of gene families encoding plant cell wall-degrading enzymes in longhorned beetles.</title>
        <authorList>
            <person name="Shin N.R."/>
            <person name="Okamura Y."/>
            <person name="Kirsch R."/>
            <person name="Pauchet Y."/>
        </authorList>
    </citation>
    <scope>NUCLEOTIDE SEQUENCE</scope>
    <source>
        <strain evidence="2">RBIC_L_NR</strain>
    </source>
</reference>
<gene>
    <name evidence="2" type="ORF">NQ314_008643</name>
</gene>
<accession>A0AAV8Y873</accession>
<keyword evidence="1" id="KW-0812">Transmembrane</keyword>
<keyword evidence="3" id="KW-1185">Reference proteome</keyword>
<evidence type="ECO:0000256" key="1">
    <source>
        <dbReference type="SAM" id="Phobius"/>
    </source>
</evidence>
<sequence>MKLSEFKFLYDSFFTTAIDAMREVPLEKKIWAPISRRQTTKYYYYYFINMILFHMVPAIFLDGLLKLFGRAPM</sequence>
<dbReference type="AlphaFoldDB" id="A0AAV8Y873"/>
<dbReference type="Proteomes" id="UP001162156">
    <property type="component" value="Unassembled WGS sequence"/>
</dbReference>
<dbReference type="EMBL" id="JANEYF010002382">
    <property type="protein sequence ID" value="KAJ8947339.1"/>
    <property type="molecule type" value="Genomic_DNA"/>
</dbReference>
<keyword evidence="1" id="KW-1133">Transmembrane helix</keyword>
<proteinExistence type="predicted"/>
<evidence type="ECO:0000313" key="3">
    <source>
        <dbReference type="Proteomes" id="UP001162156"/>
    </source>
</evidence>
<protein>
    <submittedName>
        <fullName evidence="2">Uncharacterized protein</fullName>
    </submittedName>
</protein>
<feature type="transmembrane region" description="Helical" evidence="1">
    <location>
        <begin position="43"/>
        <end position="65"/>
    </location>
</feature>
<keyword evidence="1" id="KW-0472">Membrane</keyword>